<dbReference type="PANTHER" id="PTHR47917">
    <property type="match status" value="1"/>
</dbReference>
<proteinExistence type="predicted"/>
<feature type="domain" description="Coenzyme F420:L-glutamate ligase-like" evidence="8">
    <location>
        <begin position="24"/>
        <end position="240"/>
    </location>
</feature>
<organism evidence="9 10">
    <name type="scientific">Sphingomonas immobilis</name>
    <dbReference type="NCBI Taxonomy" id="3063997"/>
    <lineage>
        <taxon>Bacteria</taxon>
        <taxon>Pseudomonadati</taxon>
        <taxon>Pseudomonadota</taxon>
        <taxon>Alphaproteobacteria</taxon>
        <taxon>Sphingomonadales</taxon>
        <taxon>Sphingomonadaceae</taxon>
        <taxon>Sphingomonas</taxon>
    </lineage>
</organism>
<dbReference type="Proteomes" id="UP001176468">
    <property type="component" value="Unassembled WGS sequence"/>
</dbReference>
<dbReference type="RefSeq" id="WP_304561616.1">
    <property type="nucleotide sequence ID" value="NZ_JAUQSZ010000008.1"/>
</dbReference>
<keyword evidence="6" id="KW-0342">GTP-binding</keyword>
<dbReference type="Gene3D" id="3.30.1330.100">
    <property type="entry name" value="CofE-like"/>
    <property type="match status" value="1"/>
</dbReference>
<keyword evidence="10" id="KW-1185">Reference proteome</keyword>
<evidence type="ECO:0000256" key="4">
    <source>
        <dbReference type="ARBA" id="ARBA00022842"/>
    </source>
</evidence>
<protein>
    <submittedName>
        <fullName evidence="9">Coenzyme F420-0:L-glutamate ligase</fullName>
        <ecNumber evidence="9">6.3.2.31</ecNumber>
    </submittedName>
</protein>
<sequence length="263" mass="27350">MNLQRAGATRARRAIEIIPLTGIGEVVPGDDLAATILAGIEASGTALIAGDILVVTQKIVSKAEGRFVALDAVTPGEEALRLAAITRKDPRLVELVLRESTTILRAVPHVLITRHRLGLVMANAGIDRSNIGPGGAERALLLPEDPDRSAAGIADALAMSGPRPAVVISDSFGRPWRMGVTAVGIGAAGLPALHDRRGEVDRDGRTLEVTQVAIADLIASAAALATGEGAEGVPAVIVRNYPFEGESRPAADLNRPLAEDLFQ</sequence>
<keyword evidence="2" id="KW-0479">Metal-binding</keyword>
<evidence type="ECO:0000256" key="6">
    <source>
        <dbReference type="ARBA" id="ARBA00023134"/>
    </source>
</evidence>
<dbReference type="Gene3D" id="3.90.1660.10">
    <property type="entry name" value="CofE-like domain"/>
    <property type="match status" value="1"/>
</dbReference>
<dbReference type="EMBL" id="JAUQSZ010000008">
    <property type="protein sequence ID" value="MDO7843160.1"/>
    <property type="molecule type" value="Genomic_DNA"/>
</dbReference>
<evidence type="ECO:0000256" key="3">
    <source>
        <dbReference type="ARBA" id="ARBA00022741"/>
    </source>
</evidence>
<keyword evidence="7" id="KW-0464">Manganese</keyword>
<comment type="caution">
    <text evidence="9">The sequence shown here is derived from an EMBL/GenBank/DDBJ whole genome shotgun (WGS) entry which is preliminary data.</text>
</comment>
<dbReference type="InterPro" id="IPR002847">
    <property type="entry name" value="F420-0_gamma-glut_ligase-dom"/>
</dbReference>
<evidence type="ECO:0000313" key="9">
    <source>
        <dbReference type="EMBL" id="MDO7843160.1"/>
    </source>
</evidence>
<accession>A0ABT9A001</accession>
<dbReference type="EC" id="6.3.2.31" evidence="9"/>
<dbReference type="SUPFAM" id="SSF144010">
    <property type="entry name" value="CofE-like"/>
    <property type="match status" value="1"/>
</dbReference>
<gene>
    <name evidence="9" type="primary">cofE</name>
    <name evidence="9" type="ORF">Q5H94_12570</name>
</gene>
<dbReference type="Pfam" id="PF01996">
    <property type="entry name" value="F420_ligase"/>
    <property type="match status" value="1"/>
</dbReference>
<dbReference type="PANTHER" id="PTHR47917:SF1">
    <property type="entry name" value="COENZYME F420:L-GLUTAMATE LIGASE"/>
    <property type="match status" value="1"/>
</dbReference>
<keyword evidence="3" id="KW-0547">Nucleotide-binding</keyword>
<evidence type="ECO:0000256" key="2">
    <source>
        <dbReference type="ARBA" id="ARBA00022723"/>
    </source>
</evidence>
<evidence type="ECO:0000256" key="7">
    <source>
        <dbReference type="ARBA" id="ARBA00023211"/>
    </source>
</evidence>
<keyword evidence="5" id="KW-0630">Potassium</keyword>
<keyword evidence="4" id="KW-0460">Magnesium</keyword>
<dbReference type="NCBIfam" id="TIGR01916">
    <property type="entry name" value="F420_cofE"/>
    <property type="match status" value="1"/>
</dbReference>
<evidence type="ECO:0000256" key="5">
    <source>
        <dbReference type="ARBA" id="ARBA00022958"/>
    </source>
</evidence>
<name>A0ABT9A001_9SPHN</name>
<dbReference type="GO" id="GO:0052618">
    <property type="term" value="F:coenzyme F420-0:L-glutamate ligase activity"/>
    <property type="evidence" value="ECO:0007669"/>
    <property type="project" value="UniProtKB-EC"/>
</dbReference>
<dbReference type="InterPro" id="IPR008225">
    <property type="entry name" value="F420-0_g-glutamyl_ligase"/>
</dbReference>
<keyword evidence="1 9" id="KW-0436">Ligase</keyword>
<reference evidence="9" key="1">
    <citation type="submission" date="2023-07" db="EMBL/GenBank/DDBJ databases">
        <authorList>
            <person name="Kim M.K."/>
        </authorList>
    </citation>
    <scope>NUCLEOTIDE SEQUENCE</scope>
    <source>
        <strain evidence="9">CA1-15</strain>
    </source>
</reference>
<evidence type="ECO:0000256" key="1">
    <source>
        <dbReference type="ARBA" id="ARBA00022598"/>
    </source>
</evidence>
<evidence type="ECO:0000259" key="8">
    <source>
        <dbReference type="Pfam" id="PF01996"/>
    </source>
</evidence>
<evidence type="ECO:0000313" key="10">
    <source>
        <dbReference type="Proteomes" id="UP001176468"/>
    </source>
</evidence>